<dbReference type="GO" id="GO:0005737">
    <property type="term" value="C:cytoplasm"/>
    <property type="evidence" value="ECO:0007669"/>
    <property type="project" value="TreeGrafter"/>
</dbReference>
<dbReference type="SUPFAM" id="SSF51735">
    <property type="entry name" value="NAD(P)-binding Rossmann-fold domains"/>
    <property type="match status" value="1"/>
</dbReference>
<accession>A0A2T0MFT3</accession>
<feature type="domain" description="NAD-dependent epimerase/dehydratase" evidence="1">
    <location>
        <begin position="41"/>
        <end position="259"/>
    </location>
</feature>
<dbReference type="GO" id="GO:0004029">
    <property type="term" value="F:aldehyde dehydrogenase (NAD+) activity"/>
    <property type="evidence" value="ECO:0007669"/>
    <property type="project" value="TreeGrafter"/>
</dbReference>
<reference evidence="2 3" key="1">
    <citation type="submission" date="2018-03" db="EMBL/GenBank/DDBJ databases">
        <title>Genomic Encyclopedia of Archaeal and Bacterial Type Strains, Phase II (KMG-II): from individual species to whole genera.</title>
        <authorList>
            <person name="Goeker M."/>
        </authorList>
    </citation>
    <scope>NUCLEOTIDE SEQUENCE [LARGE SCALE GENOMIC DNA]</scope>
    <source>
        <strain evidence="2 3">DSM 25027</strain>
    </source>
</reference>
<evidence type="ECO:0000313" key="3">
    <source>
        <dbReference type="Proteomes" id="UP000237640"/>
    </source>
</evidence>
<dbReference type="Gene3D" id="3.40.50.720">
    <property type="entry name" value="NAD(P)-binding Rossmann-like Domain"/>
    <property type="match status" value="1"/>
</dbReference>
<dbReference type="InterPro" id="IPR036291">
    <property type="entry name" value="NAD(P)-bd_dom_sf"/>
</dbReference>
<dbReference type="OrthoDB" id="9809586at2"/>
<dbReference type="Proteomes" id="UP000237640">
    <property type="component" value="Unassembled WGS sequence"/>
</dbReference>
<dbReference type="InterPro" id="IPR051783">
    <property type="entry name" value="NAD(P)-dependent_oxidoreduct"/>
</dbReference>
<keyword evidence="3" id="KW-1185">Reference proteome</keyword>
<comment type="caution">
    <text evidence="2">The sequence shown here is derived from an EMBL/GenBank/DDBJ whole genome shotgun (WGS) entry which is preliminary data.</text>
</comment>
<name>A0A2T0MFT3_9FLAO</name>
<sequence>MKKNRREFLGMGLALGLTSIVEASPVKSIIDYKWNDKKLKILILGGTSFLGPHQIAYALDRGHEVTTFTRGKTIPSVHQKLFPKVEQLVGDREDNLEALKNRTWDVVIDNSGRKTKWTEDTAQLLKDQVGYYMYTSSISVYYPYYGEDFSEDRSVVLEVPKEAEGDAKYTYEYGVMKANSELATINHFGADRSIIVRPSLIVGPGDRTDRFPYWLARLEKGGDIIIPGDRNEVVQYIDVRDLAEWMIRLLENKSAGTYNASGPCFPMTTNAFVHGVHACYNSPVNYIQIDDLNFLKDNEIIGIQPWVIQLPEYAGMSKSDNGRAIAAGLQFRPLAETVMATKEWWYSNAITQERRDNILNGERSFMNREKDILTKWKARK</sequence>
<dbReference type="RefSeq" id="WP_106143422.1">
    <property type="nucleotide sequence ID" value="NZ_PVYX01000001.1"/>
</dbReference>
<dbReference type="AlphaFoldDB" id="A0A2T0MFT3"/>
<dbReference type="PANTHER" id="PTHR48079:SF6">
    <property type="entry name" value="NAD(P)-BINDING DOMAIN-CONTAINING PROTEIN-RELATED"/>
    <property type="match status" value="1"/>
</dbReference>
<dbReference type="Pfam" id="PF01370">
    <property type="entry name" value="Epimerase"/>
    <property type="match status" value="1"/>
</dbReference>
<evidence type="ECO:0000313" key="2">
    <source>
        <dbReference type="EMBL" id="PRX56447.1"/>
    </source>
</evidence>
<dbReference type="EMBL" id="PVYX01000001">
    <property type="protein sequence ID" value="PRX56447.1"/>
    <property type="molecule type" value="Genomic_DNA"/>
</dbReference>
<organism evidence="2 3">
    <name type="scientific">Flagellimonas meridianipacifica</name>
    <dbReference type="NCBI Taxonomy" id="1080225"/>
    <lineage>
        <taxon>Bacteria</taxon>
        <taxon>Pseudomonadati</taxon>
        <taxon>Bacteroidota</taxon>
        <taxon>Flavobacteriia</taxon>
        <taxon>Flavobacteriales</taxon>
        <taxon>Flavobacteriaceae</taxon>
        <taxon>Flagellimonas</taxon>
    </lineage>
</organism>
<proteinExistence type="predicted"/>
<protein>
    <submittedName>
        <fullName evidence="2">2'-hydroxyisoflavone reductase</fullName>
    </submittedName>
</protein>
<evidence type="ECO:0000259" key="1">
    <source>
        <dbReference type="Pfam" id="PF01370"/>
    </source>
</evidence>
<gene>
    <name evidence="2" type="ORF">CLV81_0444</name>
</gene>
<dbReference type="InterPro" id="IPR001509">
    <property type="entry name" value="Epimerase_deHydtase"/>
</dbReference>
<dbReference type="PANTHER" id="PTHR48079">
    <property type="entry name" value="PROTEIN YEEZ"/>
    <property type="match status" value="1"/>
</dbReference>